<gene>
    <name evidence="1" type="ORF">G2W53_018646</name>
</gene>
<reference evidence="1" key="1">
    <citation type="submission" date="2020-09" db="EMBL/GenBank/DDBJ databases">
        <title>Genome-Enabled Discovery of Anthraquinone Biosynthesis in Senna tora.</title>
        <authorList>
            <person name="Kang S.-H."/>
            <person name="Pandey R.P."/>
            <person name="Lee C.-M."/>
            <person name="Sim J.-S."/>
            <person name="Jeong J.-T."/>
            <person name="Choi B.-S."/>
            <person name="Jung M."/>
            <person name="Ginzburg D."/>
            <person name="Zhao K."/>
            <person name="Won S.Y."/>
            <person name="Oh T.-J."/>
            <person name="Yu Y."/>
            <person name="Kim N.-H."/>
            <person name="Lee O.R."/>
            <person name="Lee T.-H."/>
            <person name="Bashyal P."/>
            <person name="Kim T.-S."/>
            <person name="Lee W.-H."/>
            <person name="Kawkins C."/>
            <person name="Kim C.-K."/>
            <person name="Kim J.S."/>
            <person name="Ahn B.O."/>
            <person name="Rhee S.Y."/>
            <person name="Sohng J.K."/>
        </authorList>
    </citation>
    <scope>NUCLEOTIDE SEQUENCE</scope>
    <source>
        <tissue evidence="1">Leaf</tissue>
    </source>
</reference>
<name>A0A834WLI2_9FABA</name>
<comment type="caution">
    <text evidence="1">The sequence shown here is derived from an EMBL/GenBank/DDBJ whole genome shotgun (WGS) entry which is preliminary data.</text>
</comment>
<protein>
    <submittedName>
        <fullName evidence="1">Uncharacterized protein</fullName>
    </submittedName>
</protein>
<evidence type="ECO:0000313" key="2">
    <source>
        <dbReference type="Proteomes" id="UP000634136"/>
    </source>
</evidence>
<dbReference type="AlphaFoldDB" id="A0A834WLI2"/>
<dbReference type="EMBL" id="JAAIUW010000006">
    <property type="protein sequence ID" value="KAF7827482.1"/>
    <property type="molecule type" value="Genomic_DNA"/>
</dbReference>
<proteinExistence type="predicted"/>
<dbReference type="Proteomes" id="UP000634136">
    <property type="component" value="Unassembled WGS sequence"/>
</dbReference>
<evidence type="ECO:0000313" key="1">
    <source>
        <dbReference type="EMBL" id="KAF7827482.1"/>
    </source>
</evidence>
<sequence>MPQSPAGVVPPVGPSFGPSFLDWSDVSFLYPFCFWCYASVRSTAQLPLVLCGFSPLFRPFSRLQWFFGTLSAVPSLDQALIMAGAPFLVLGVSFPVPAYKEGLVSLRNSGASSSRPSVVSFDVDDYSRTFHFSGHESEGSGFFIRGPGMGHVLSLEINFIVSVEVQPGLGPPNYDYVLRAKTFPTRGDVSRRVPPTGSSPFVPLFRPLAAGTFGVLI</sequence>
<organism evidence="1 2">
    <name type="scientific">Senna tora</name>
    <dbReference type="NCBI Taxonomy" id="362788"/>
    <lineage>
        <taxon>Eukaryota</taxon>
        <taxon>Viridiplantae</taxon>
        <taxon>Streptophyta</taxon>
        <taxon>Embryophyta</taxon>
        <taxon>Tracheophyta</taxon>
        <taxon>Spermatophyta</taxon>
        <taxon>Magnoliopsida</taxon>
        <taxon>eudicotyledons</taxon>
        <taxon>Gunneridae</taxon>
        <taxon>Pentapetalae</taxon>
        <taxon>rosids</taxon>
        <taxon>fabids</taxon>
        <taxon>Fabales</taxon>
        <taxon>Fabaceae</taxon>
        <taxon>Caesalpinioideae</taxon>
        <taxon>Cassia clade</taxon>
        <taxon>Senna</taxon>
    </lineage>
</organism>
<keyword evidence="2" id="KW-1185">Reference proteome</keyword>
<accession>A0A834WLI2</accession>